<organism evidence="4 7">
    <name type="scientific">Didymodactylos carnosus</name>
    <dbReference type="NCBI Taxonomy" id="1234261"/>
    <lineage>
        <taxon>Eukaryota</taxon>
        <taxon>Metazoa</taxon>
        <taxon>Spiralia</taxon>
        <taxon>Gnathifera</taxon>
        <taxon>Rotifera</taxon>
        <taxon>Eurotatoria</taxon>
        <taxon>Bdelloidea</taxon>
        <taxon>Philodinida</taxon>
        <taxon>Philodinidae</taxon>
        <taxon>Didymodactylos</taxon>
    </lineage>
</organism>
<feature type="compositionally biased region" description="Polar residues" evidence="1">
    <location>
        <begin position="1"/>
        <end position="11"/>
    </location>
</feature>
<accession>A0A814JTT4</accession>
<feature type="region of interest" description="Disordered" evidence="1">
    <location>
        <begin position="208"/>
        <end position="268"/>
    </location>
</feature>
<comment type="caution">
    <text evidence="4">The sequence shown here is derived from an EMBL/GenBank/DDBJ whole genome shotgun (WGS) entry which is preliminary data.</text>
</comment>
<dbReference type="AlphaFoldDB" id="A0A814JTT4"/>
<feature type="region of interest" description="Disordered" evidence="1">
    <location>
        <begin position="1"/>
        <end position="29"/>
    </location>
</feature>
<evidence type="ECO:0000313" key="5">
    <source>
        <dbReference type="EMBL" id="CAF3650055.1"/>
    </source>
</evidence>
<feature type="compositionally biased region" description="Low complexity" evidence="1">
    <location>
        <begin position="210"/>
        <end position="221"/>
    </location>
</feature>
<protein>
    <submittedName>
        <fullName evidence="4">Uncharacterized protein</fullName>
    </submittedName>
</protein>
<dbReference type="EMBL" id="CAJNOQ010004045">
    <property type="protein sequence ID" value="CAF1042082.1"/>
    <property type="molecule type" value="Genomic_DNA"/>
</dbReference>
<keyword evidence="7" id="KW-1185">Reference proteome</keyword>
<keyword evidence="2" id="KW-0812">Transmembrane</keyword>
<name>A0A814JTT4_9BILA</name>
<keyword evidence="2" id="KW-0472">Membrane</keyword>
<dbReference type="Proteomes" id="UP000677228">
    <property type="component" value="Unassembled WGS sequence"/>
</dbReference>
<gene>
    <name evidence="4" type="ORF">GPM918_LOCUS15832</name>
    <name evidence="3" type="ORF">OVA965_LOCUS7842</name>
    <name evidence="6" type="ORF">SRO942_LOCUS15832</name>
    <name evidence="5" type="ORF">TMI583_LOCUS7838</name>
</gene>
<dbReference type="EMBL" id="CAJOBA010002561">
    <property type="protein sequence ID" value="CAF3650055.1"/>
    <property type="molecule type" value="Genomic_DNA"/>
</dbReference>
<feature type="compositionally biased region" description="Basic and acidic residues" evidence="1">
    <location>
        <begin position="147"/>
        <end position="167"/>
    </location>
</feature>
<sequence length="403" mass="46661">MRTNNPSSGDYEQNPKKRGNKLPFSDMNINDNDDQKIVLNQKLKYSYNRNNYISTHNDITDVHIIADNDQQIIRSKYRNNQISSTSSNEDDLKRRTLQQQMEQVKFIKSRQKSKKSDDYNNGEDDNSFTHKNEIISISNHSDTGYDTNRDSNQQKDENSSSLGRHSDDAVVITSSSSNEYEQILNLVKNIPSPTDITTPYYTSEFTNRNQQQQSIANQQQRKQVRTRIQPLPDTSESTDSISQHQKQTLSYRKNVQQHSSSDIGDNLFEKIPPNGLEYILDERYKQQQQLATTIFLNDDGKEDDNKETKTVRKDNIQLENDENLSTNHSNIITIKIDNKPNVRLPDGRFETHLPKLTIKDNQMQMSCVERIIHIFKFSRHFTTILFLSLVALTIVVISVILIV</sequence>
<evidence type="ECO:0000313" key="3">
    <source>
        <dbReference type="EMBL" id="CAF0865227.1"/>
    </source>
</evidence>
<dbReference type="EMBL" id="CAJOBC010004045">
    <property type="protein sequence ID" value="CAF3812282.1"/>
    <property type="molecule type" value="Genomic_DNA"/>
</dbReference>
<evidence type="ECO:0000256" key="2">
    <source>
        <dbReference type="SAM" id="Phobius"/>
    </source>
</evidence>
<feature type="compositionally biased region" description="Polar residues" evidence="1">
    <location>
        <begin position="135"/>
        <end position="146"/>
    </location>
</feature>
<dbReference type="Proteomes" id="UP000663829">
    <property type="component" value="Unassembled WGS sequence"/>
</dbReference>
<reference evidence="4" key="1">
    <citation type="submission" date="2021-02" db="EMBL/GenBank/DDBJ databases">
        <authorList>
            <person name="Nowell W R."/>
        </authorList>
    </citation>
    <scope>NUCLEOTIDE SEQUENCE</scope>
</reference>
<evidence type="ECO:0000313" key="6">
    <source>
        <dbReference type="EMBL" id="CAF3812282.1"/>
    </source>
</evidence>
<feature type="compositionally biased region" description="Polar residues" evidence="1">
    <location>
        <begin position="232"/>
        <end position="263"/>
    </location>
</feature>
<dbReference type="Proteomes" id="UP000682733">
    <property type="component" value="Unassembled WGS sequence"/>
</dbReference>
<evidence type="ECO:0000256" key="1">
    <source>
        <dbReference type="SAM" id="MobiDB-lite"/>
    </source>
</evidence>
<dbReference type="EMBL" id="CAJNOK010002560">
    <property type="protein sequence ID" value="CAF0865227.1"/>
    <property type="molecule type" value="Genomic_DNA"/>
</dbReference>
<proteinExistence type="predicted"/>
<dbReference type="OrthoDB" id="10040685at2759"/>
<evidence type="ECO:0000313" key="4">
    <source>
        <dbReference type="EMBL" id="CAF1042082.1"/>
    </source>
</evidence>
<dbReference type="Proteomes" id="UP000681722">
    <property type="component" value="Unassembled WGS sequence"/>
</dbReference>
<feature type="region of interest" description="Disordered" evidence="1">
    <location>
        <begin position="103"/>
        <end position="167"/>
    </location>
</feature>
<evidence type="ECO:0000313" key="7">
    <source>
        <dbReference type="Proteomes" id="UP000663829"/>
    </source>
</evidence>
<keyword evidence="2" id="KW-1133">Transmembrane helix</keyword>
<feature type="transmembrane region" description="Helical" evidence="2">
    <location>
        <begin position="381"/>
        <end position="402"/>
    </location>
</feature>